<dbReference type="InterPro" id="IPR029526">
    <property type="entry name" value="PGBD"/>
</dbReference>
<gene>
    <name evidence="2" type="ORF">ILUMI_22957</name>
</gene>
<evidence type="ECO:0000259" key="1">
    <source>
        <dbReference type="Pfam" id="PF13843"/>
    </source>
</evidence>
<sequence>MRPPTASSFAFPKYHEDDSGLSSHGFSVAPHLVVECMYNDSKNLAEHVVLDLMKKYLNEGRTLITDNFYTSVPSKKEVVLLPIKHKIEMLPTDKTAMKEDKLVKPLGIVDYNKGKQDVDISDQLESYFFLLRKTIRWYHKVIVILLLNTAVVNASLIGKKFSEKPVTMKTFREKIIIELLGLNDTRPSNITPKLFLQ</sequence>
<dbReference type="Proteomes" id="UP000801492">
    <property type="component" value="Unassembled WGS sequence"/>
</dbReference>
<dbReference type="Pfam" id="PF13843">
    <property type="entry name" value="DDE_Tnp_1_7"/>
    <property type="match status" value="1"/>
</dbReference>
<proteinExistence type="predicted"/>
<protein>
    <recommendedName>
        <fullName evidence="1">PiggyBac transposable element-derived protein domain-containing protein</fullName>
    </recommendedName>
</protein>
<evidence type="ECO:0000313" key="2">
    <source>
        <dbReference type="EMBL" id="KAF2883215.1"/>
    </source>
</evidence>
<feature type="domain" description="PiggyBac transposable element-derived protein" evidence="1">
    <location>
        <begin position="96"/>
        <end position="154"/>
    </location>
</feature>
<dbReference type="EMBL" id="VTPC01090543">
    <property type="protein sequence ID" value="KAF2883215.1"/>
    <property type="molecule type" value="Genomic_DNA"/>
</dbReference>
<dbReference type="OrthoDB" id="5876240at2759"/>
<evidence type="ECO:0000313" key="3">
    <source>
        <dbReference type="Proteomes" id="UP000801492"/>
    </source>
</evidence>
<accession>A0A8K0FX57</accession>
<name>A0A8K0FX57_IGNLU</name>
<comment type="caution">
    <text evidence="2">The sequence shown here is derived from an EMBL/GenBank/DDBJ whole genome shotgun (WGS) entry which is preliminary data.</text>
</comment>
<reference evidence="2" key="1">
    <citation type="submission" date="2019-08" db="EMBL/GenBank/DDBJ databases">
        <title>The genome of the North American firefly Photinus pyralis.</title>
        <authorList>
            <consortium name="Photinus pyralis genome working group"/>
            <person name="Fallon T.R."/>
            <person name="Sander Lower S.E."/>
            <person name="Weng J.-K."/>
        </authorList>
    </citation>
    <scope>NUCLEOTIDE SEQUENCE</scope>
    <source>
        <strain evidence="2">TRF0915ILg1</strain>
        <tissue evidence="2">Whole body</tissue>
    </source>
</reference>
<keyword evidence="3" id="KW-1185">Reference proteome</keyword>
<dbReference type="AlphaFoldDB" id="A0A8K0FX57"/>
<dbReference type="PANTHER" id="PTHR46599">
    <property type="entry name" value="PIGGYBAC TRANSPOSABLE ELEMENT-DERIVED PROTEIN 4"/>
    <property type="match status" value="1"/>
</dbReference>
<organism evidence="2 3">
    <name type="scientific">Ignelater luminosus</name>
    <name type="common">Cucubano</name>
    <name type="synonym">Pyrophorus luminosus</name>
    <dbReference type="NCBI Taxonomy" id="2038154"/>
    <lineage>
        <taxon>Eukaryota</taxon>
        <taxon>Metazoa</taxon>
        <taxon>Ecdysozoa</taxon>
        <taxon>Arthropoda</taxon>
        <taxon>Hexapoda</taxon>
        <taxon>Insecta</taxon>
        <taxon>Pterygota</taxon>
        <taxon>Neoptera</taxon>
        <taxon>Endopterygota</taxon>
        <taxon>Coleoptera</taxon>
        <taxon>Polyphaga</taxon>
        <taxon>Elateriformia</taxon>
        <taxon>Elateroidea</taxon>
        <taxon>Elateridae</taxon>
        <taxon>Agrypninae</taxon>
        <taxon>Pyrophorini</taxon>
        <taxon>Ignelater</taxon>
    </lineage>
</organism>
<dbReference type="PANTHER" id="PTHR46599:SF3">
    <property type="entry name" value="PIGGYBAC TRANSPOSABLE ELEMENT-DERIVED PROTEIN 4"/>
    <property type="match status" value="1"/>
</dbReference>